<dbReference type="InterPro" id="IPR023615">
    <property type="entry name" value="Cyt_c_Oxase_su1_BS"/>
</dbReference>
<comment type="pathway">
    <text evidence="2 19">Energy metabolism; oxidative phosphorylation.</text>
</comment>
<dbReference type="Pfam" id="PF00115">
    <property type="entry name" value="COX1"/>
    <property type="match status" value="1"/>
</dbReference>
<dbReference type="PANTHER" id="PTHR10422:SF18">
    <property type="entry name" value="CYTOCHROME C OXIDASE SUBUNIT 1"/>
    <property type="match status" value="1"/>
</dbReference>
<name>A0A3A9ZUD8_9ACTN</name>
<feature type="transmembrane region" description="Helical" evidence="19">
    <location>
        <begin position="444"/>
        <end position="463"/>
    </location>
</feature>
<dbReference type="CDD" id="cd01662">
    <property type="entry name" value="Ubiquinol_Oxidase_I"/>
    <property type="match status" value="1"/>
</dbReference>
<gene>
    <name evidence="22" type="primary">ctaD</name>
    <name evidence="22" type="ORF">D7193_28485</name>
</gene>
<dbReference type="InterPro" id="IPR023616">
    <property type="entry name" value="Cyt_c_oxase-like_su1_dom"/>
</dbReference>
<feature type="transmembrane region" description="Helical" evidence="19">
    <location>
        <begin position="301"/>
        <end position="322"/>
    </location>
</feature>
<dbReference type="PANTHER" id="PTHR10422">
    <property type="entry name" value="CYTOCHROME C OXIDASE SUBUNIT 1"/>
    <property type="match status" value="1"/>
</dbReference>
<protein>
    <recommendedName>
        <fullName evidence="19">Cytochrome c oxidase subunit 1</fullName>
        <ecNumber evidence="19">7.1.1.9</ecNumber>
    </recommendedName>
</protein>
<proteinExistence type="inferred from homology"/>
<dbReference type="FunFam" id="1.20.210.10:FF:000003">
    <property type="entry name" value="Cytochrome c oxidase subunit 1"/>
    <property type="match status" value="1"/>
</dbReference>
<keyword evidence="12 19" id="KW-1133">Transmembrane helix</keyword>
<keyword evidence="5 19" id="KW-1003">Cell membrane</keyword>
<feature type="transmembrane region" description="Helical" evidence="19">
    <location>
        <begin position="51"/>
        <end position="73"/>
    </location>
</feature>
<dbReference type="EMBL" id="RBAN01000006">
    <property type="protein sequence ID" value="RKN51849.1"/>
    <property type="molecule type" value="Genomic_DNA"/>
</dbReference>
<evidence type="ECO:0000256" key="20">
    <source>
        <dbReference type="SAM" id="MobiDB-lite"/>
    </source>
</evidence>
<evidence type="ECO:0000313" key="22">
    <source>
        <dbReference type="EMBL" id="RKN51849.1"/>
    </source>
</evidence>
<evidence type="ECO:0000256" key="2">
    <source>
        <dbReference type="ARBA" id="ARBA00004673"/>
    </source>
</evidence>
<feature type="transmembrane region" description="Helical" evidence="19">
    <location>
        <begin position="182"/>
        <end position="207"/>
    </location>
</feature>
<evidence type="ECO:0000256" key="13">
    <source>
        <dbReference type="ARBA" id="ARBA00023004"/>
    </source>
</evidence>
<dbReference type="PROSITE" id="PS00077">
    <property type="entry name" value="COX1_CUB"/>
    <property type="match status" value="1"/>
</dbReference>
<dbReference type="GO" id="GO:0020037">
    <property type="term" value="F:heme binding"/>
    <property type="evidence" value="ECO:0007669"/>
    <property type="project" value="InterPro"/>
</dbReference>
<comment type="similarity">
    <text evidence="3 18">Belongs to the heme-copper respiratory oxidase family.</text>
</comment>
<dbReference type="GO" id="GO:0004129">
    <property type="term" value="F:cytochrome-c oxidase activity"/>
    <property type="evidence" value="ECO:0007669"/>
    <property type="project" value="UniProtKB-EC"/>
</dbReference>
<dbReference type="GO" id="GO:0022904">
    <property type="term" value="P:respiratory electron transport chain"/>
    <property type="evidence" value="ECO:0007669"/>
    <property type="project" value="TreeGrafter"/>
</dbReference>
<dbReference type="InterPro" id="IPR036927">
    <property type="entry name" value="Cyt_c_oxase-like_su1_sf"/>
</dbReference>
<dbReference type="Gene3D" id="1.20.210.10">
    <property type="entry name" value="Cytochrome c oxidase-like, subunit I domain"/>
    <property type="match status" value="1"/>
</dbReference>
<dbReference type="RefSeq" id="WP_120782710.1">
    <property type="nucleotide sequence ID" value="NZ_JBHLUP010000002.1"/>
</dbReference>
<dbReference type="UniPathway" id="UPA00705"/>
<keyword evidence="4 18" id="KW-0813">Transport</keyword>
<dbReference type="NCBIfam" id="TIGR02891">
    <property type="entry name" value="CtaD_CoxA"/>
    <property type="match status" value="1"/>
</dbReference>
<keyword evidence="9 19" id="KW-0479">Metal-binding</keyword>
<feature type="region of interest" description="Disordered" evidence="20">
    <location>
        <begin position="608"/>
        <end position="682"/>
    </location>
</feature>
<feature type="transmembrane region" description="Helical" evidence="19">
    <location>
        <begin position="265"/>
        <end position="289"/>
    </location>
</feature>
<dbReference type="PRINTS" id="PR01165">
    <property type="entry name" value="CYCOXIDASEI"/>
</dbReference>
<dbReference type="Proteomes" id="UP000279968">
    <property type="component" value="Unassembled WGS sequence"/>
</dbReference>
<keyword evidence="10" id="KW-1278">Translocase</keyword>
<evidence type="ECO:0000256" key="3">
    <source>
        <dbReference type="ARBA" id="ARBA00009578"/>
    </source>
</evidence>
<evidence type="ECO:0000259" key="21">
    <source>
        <dbReference type="PROSITE" id="PS50855"/>
    </source>
</evidence>
<feature type="transmembrane region" description="Helical" evidence="19">
    <location>
        <begin position="371"/>
        <end position="391"/>
    </location>
</feature>
<dbReference type="InterPro" id="IPR000883">
    <property type="entry name" value="Cyt_C_Oxase_1"/>
</dbReference>
<evidence type="ECO:0000256" key="5">
    <source>
        <dbReference type="ARBA" id="ARBA00022475"/>
    </source>
</evidence>
<feature type="transmembrane region" description="Helical" evidence="19">
    <location>
        <begin position="219"/>
        <end position="245"/>
    </location>
</feature>
<evidence type="ECO:0000256" key="8">
    <source>
        <dbReference type="ARBA" id="ARBA00022692"/>
    </source>
</evidence>
<feature type="transmembrane region" description="Helical" evidence="19">
    <location>
        <begin position="138"/>
        <end position="162"/>
    </location>
</feature>
<keyword evidence="13 19" id="KW-0408">Iron</keyword>
<dbReference type="GO" id="GO:0046872">
    <property type="term" value="F:metal ion binding"/>
    <property type="evidence" value="ECO:0007669"/>
    <property type="project" value="UniProtKB-KW"/>
</dbReference>
<comment type="caution">
    <text evidence="22">The sequence shown here is derived from an EMBL/GenBank/DDBJ whole genome shotgun (WGS) entry which is preliminary data.</text>
</comment>
<keyword evidence="23" id="KW-1185">Reference proteome</keyword>
<evidence type="ECO:0000256" key="6">
    <source>
        <dbReference type="ARBA" id="ARBA00022617"/>
    </source>
</evidence>
<evidence type="ECO:0000256" key="16">
    <source>
        <dbReference type="ARBA" id="ARBA00025218"/>
    </source>
</evidence>
<evidence type="ECO:0000256" key="18">
    <source>
        <dbReference type="RuleBase" id="RU000370"/>
    </source>
</evidence>
<feature type="transmembrane region" description="Helical" evidence="19">
    <location>
        <begin position="403"/>
        <end position="428"/>
    </location>
</feature>
<keyword evidence="8 18" id="KW-0812">Transmembrane</keyword>
<reference evidence="22 23" key="1">
    <citation type="journal article" date="2015" name="Int. J. Syst. Evol. Microbiol.">
        <title>Micromonospora costi sp. nov., isolated from a leaf of Costus speciosus.</title>
        <authorList>
            <person name="Thawai C."/>
        </authorList>
    </citation>
    <scope>NUCLEOTIDE SEQUENCE [LARGE SCALE GENOMIC DNA]</scope>
    <source>
        <strain evidence="22 23">CS1-12</strain>
    </source>
</reference>
<evidence type="ECO:0000256" key="1">
    <source>
        <dbReference type="ARBA" id="ARBA00004651"/>
    </source>
</evidence>
<dbReference type="GO" id="GO:0006119">
    <property type="term" value="P:oxidative phosphorylation"/>
    <property type="evidence" value="ECO:0007669"/>
    <property type="project" value="UniProtKB-UniPathway"/>
</dbReference>
<dbReference type="InterPro" id="IPR014241">
    <property type="entry name" value="Cyt_c_oxidase_su1_bac"/>
</dbReference>
<dbReference type="OrthoDB" id="9803294at2"/>
<evidence type="ECO:0000256" key="11">
    <source>
        <dbReference type="ARBA" id="ARBA00022982"/>
    </source>
</evidence>
<keyword evidence="6 18" id="KW-0349">Heme</keyword>
<keyword evidence="15 19" id="KW-0472">Membrane</keyword>
<feature type="domain" description="Cytochrome oxidase subunit I profile" evidence="21">
    <location>
        <begin position="38"/>
        <end position="548"/>
    </location>
</feature>
<feature type="region of interest" description="Disordered" evidence="20">
    <location>
        <begin position="566"/>
        <end position="585"/>
    </location>
</feature>
<keyword evidence="7 18" id="KW-0679">Respiratory chain</keyword>
<dbReference type="GO" id="GO:0016491">
    <property type="term" value="F:oxidoreductase activity"/>
    <property type="evidence" value="ECO:0007669"/>
    <property type="project" value="UniProtKB-KW"/>
</dbReference>
<feature type="compositionally biased region" description="Basic and acidic residues" evidence="20">
    <location>
        <begin position="623"/>
        <end position="632"/>
    </location>
</feature>
<dbReference type="SUPFAM" id="SSF81442">
    <property type="entry name" value="Cytochrome c oxidase subunit I-like"/>
    <property type="match status" value="1"/>
</dbReference>
<keyword evidence="14 19" id="KW-0186">Copper</keyword>
<evidence type="ECO:0000256" key="12">
    <source>
        <dbReference type="ARBA" id="ARBA00022989"/>
    </source>
</evidence>
<evidence type="ECO:0000313" key="23">
    <source>
        <dbReference type="Proteomes" id="UP000279968"/>
    </source>
</evidence>
<accession>A0A3A9ZUD8</accession>
<organism evidence="22 23">
    <name type="scientific">Micromonospora costi</name>
    <dbReference type="NCBI Taxonomy" id="1530042"/>
    <lineage>
        <taxon>Bacteria</taxon>
        <taxon>Bacillati</taxon>
        <taxon>Actinomycetota</taxon>
        <taxon>Actinomycetes</taxon>
        <taxon>Micromonosporales</taxon>
        <taxon>Micromonosporaceae</taxon>
        <taxon>Micromonospora</taxon>
    </lineage>
</organism>
<feature type="transmembrane region" description="Helical" evidence="19">
    <location>
        <begin position="93"/>
        <end position="118"/>
    </location>
</feature>
<comment type="catalytic activity">
    <reaction evidence="17 19">
        <text>4 Fe(II)-[cytochrome c] + O2 + 8 H(+)(in) = 4 Fe(III)-[cytochrome c] + 2 H2O + 4 H(+)(out)</text>
        <dbReference type="Rhea" id="RHEA:11436"/>
        <dbReference type="Rhea" id="RHEA-COMP:10350"/>
        <dbReference type="Rhea" id="RHEA-COMP:14399"/>
        <dbReference type="ChEBI" id="CHEBI:15377"/>
        <dbReference type="ChEBI" id="CHEBI:15378"/>
        <dbReference type="ChEBI" id="CHEBI:15379"/>
        <dbReference type="ChEBI" id="CHEBI:29033"/>
        <dbReference type="ChEBI" id="CHEBI:29034"/>
        <dbReference type="EC" id="7.1.1.9"/>
    </reaction>
</comment>
<evidence type="ECO:0000256" key="17">
    <source>
        <dbReference type="ARBA" id="ARBA00047816"/>
    </source>
</evidence>
<comment type="function">
    <text evidence="16 19">Cytochrome c oxidase is the component of the respiratory chain that catalyzes the reduction of oxygen to water. Subunits 1-3 form the functional core of the enzyme complex. CO I is the catalytic subunit of the enzyme. Electrons originating in cytochrome c are transferred via the copper A center of subunit 2 and heme A of subunit 1 to the bimetallic center formed by heme A3 and copper B.</text>
</comment>
<feature type="transmembrane region" description="Helical" evidence="19">
    <location>
        <begin position="328"/>
        <end position="350"/>
    </location>
</feature>
<dbReference type="EC" id="7.1.1.9" evidence="19"/>
<feature type="compositionally biased region" description="Basic and acidic residues" evidence="20">
    <location>
        <begin position="649"/>
        <end position="682"/>
    </location>
</feature>
<dbReference type="GO" id="GO:0015990">
    <property type="term" value="P:electron transport coupled proton transport"/>
    <property type="evidence" value="ECO:0007669"/>
    <property type="project" value="InterPro"/>
</dbReference>
<evidence type="ECO:0000256" key="19">
    <source>
        <dbReference type="RuleBase" id="RU363061"/>
    </source>
</evidence>
<keyword evidence="11 18" id="KW-0249">Electron transport</keyword>
<evidence type="ECO:0000256" key="10">
    <source>
        <dbReference type="ARBA" id="ARBA00022967"/>
    </source>
</evidence>
<evidence type="ECO:0000256" key="7">
    <source>
        <dbReference type="ARBA" id="ARBA00022660"/>
    </source>
</evidence>
<evidence type="ECO:0000256" key="9">
    <source>
        <dbReference type="ARBA" id="ARBA00022723"/>
    </source>
</evidence>
<dbReference type="GO" id="GO:0005886">
    <property type="term" value="C:plasma membrane"/>
    <property type="evidence" value="ECO:0007669"/>
    <property type="project" value="UniProtKB-SubCell"/>
</dbReference>
<evidence type="ECO:0000256" key="15">
    <source>
        <dbReference type="ARBA" id="ARBA00023136"/>
    </source>
</evidence>
<keyword evidence="22" id="KW-0560">Oxidoreductase</keyword>
<dbReference type="AlphaFoldDB" id="A0A3A9ZUD8"/>
<feature type="transmembrane region" description="Helical" evidence="19">
    <location>
        <begin position="483"/>
        <end position="504"/>
    </location>
</feature>
<dbReference type="PROSITE" id="PS50855">
    <property type="entry name" value="COX1"/>
    <property type="match status" value="1"/>
</dbReference>
<evidence type="ECO:0000256" key="4">
    <source>
        <dbReference type="ARBA" id="ARBA00022448"/>
    </source>
</evidence>
<evidence type="ECO:0000256" key="14">
    <source>
        <dbReference type="ARBA" id="ARBA00023008"/>
    </source>
</evidence>
<comment type="subcellular location">
    <subcellularLocation>
        <location evidence="1 19">Cell membrane</location>
        <topology evidence="1 19">Multi-pass membrane protein</topology>
    </subcellularLocation>
</comment>
<sequence>MPRRAAAEPGRDRGPAVLSPARFGGYPGPLRQPIPGNSLIRFLATTDHKQIGILYLLTSFGFFLVAGLEAMLMRAELARPGLQFLSSEQYNQLFTSHGAVMLLLFATPAAFGFANFIVPIQIGAPDVSFPRLNALAYWLYLFGGLMVIGGFAAPGGSADFGWTAYTPLSDVEHSPGVGANMWVIGLVISGLGTILGAVNLITTILTLRAPGMTMFRMPIFTWNMLFTSVLVILVFPLLAAALLALAADRLLNAHVYDAATGGPLLWQHLFWFFGHPEVYIIALPFFGIITEIIPVFSRKPIFGYTGLVLATIAITILSMTVWAHHMFATGQVLLPFFSILSYLIAVPTGVKFFNWIGTMWKGQITFETPMLFAIGFLVTFLLGGLTGVLLASPPADYQTHDTYFVVAHFHYVVFGTVVFALFGGYYFWWPKFTGRMLDERLGKAHFWTMFLGFHGTFLVHHWLGSEGMPRRYADYLPSDGFTTLNTISSISAFVLGFSTLFFIYNTWKSWRYGTMVTVDDPWGFGNSLEWATTCPPPLRNFDRMPRIRSERPAFDAKYGTLVADLGRDLPQRTTRPPQEMREELRHVVQAPESPAAEGAHGPREVVEYTPAPQSGARPVNVPRPEHVRRPSFEETDEPEETRLGAQRAPQEKEEWRHPHSHGDPPERPHGPDGPPPEREDGT</sequence>